<organism evidence="2 3">
    <name type="scientific">Ciona intestinalis</name>
    <name type="common">Transparent sea squirt</name>
    <name type="synonym">Ascidia intestinalis</name>
    <dbReference type="NCBI Taxonomy" id="7719"/>
    <lineage>
        <taxon>Eukaryota</taxon>
        <taxon>Metazoa</taxon>
        <taxon>Chordata</taxon>
        <taxon>Tunicata</taxon>
        <taxon>Ascidiacea</taxon>
        <taxon>Phlebobranchia</taxon>
        <taxon>Cionidae</taxon>
        <taxon>Ciona</taxon>
    </lineage>
</organism>
<accession>H2XVA0</accession>
<dbReference type="HOGENOM" id="CLU_1492306_0_0_1"/>
<proteinExistence type="predicted"/>
<dbReference type="AlphaFoldDB" id="H2XVA0"/>
<feature type="compositionally biased region" description="Low complexity" evidence="1">
    <location>
        <begin position="58"/>
        <end position="82"/>
    </location>
</feature>
<evidence type="ECO:0000313" key="3">
    <source>
        <dbReference type="Proteomes" id="UP000008144"/>
    </source>
</evidence>
<evidence type="ECO:0000256" key="1">
    <source>
        <dbReference type="SAM" id="MobiDB-lite"/>
    </source>
</evidence>
<dbReference type="EMBL" id="EAAA01002486">
    <property type="status" value="NOT_ANNOTATED_CDS"/>
    <property type="molecule type" value="Genomic_DNA"/>
</dbReference>
<reference evidence="2" key="4">
    <citation type="submission" date="2025-09" db="UniProtKB">
        <authorList>
            <consortium name="Ensembl"/>
        </authorList>
    </citation>
    <scope>IDENTIFICATION</scope>
</reference>
<reference evidence="3" key="1">
    <citation type="journal article" date="2002" name="Science">
        <title>The draft genome of Ciona intestinalis: insights into chordate and vertebrate origins.</title>
        <authorList>
            <person name="Dehal P."/>
            <person name="Satou Y."/>
            <person name="Campbell R.K."/>
            <person name="Chapman J."/>
            <person name="Degnan B."/>
            <person name="De Tomaso A."/>
            <person name="Davidson B."/>
            <person name="Di Gregorio A."/>
            <person name="Gelpke M."/>
            <person name="Goodstein D.M."/>
            <person name="Harafuji N."/>
            <person name="Hastings K.E."/>
            <person name="Ho I."/>
            <person name="Hotta K."/>
            <person name="Huang W."/>
            <person name="Kawashima T."/>
            <person name="Lemaire P."/>
            <person name="Martinez D."/>
            <person name="Meinertzhagen I.A."/>
            <person name="Necula S."/>
            <person name="Nonaka M."/>
            <person name="Putnam N."/>
            <person name="Rash S."/>
            <person name="Saiga H."/>
            <person name="Satake M."/>
            <person name="Terry A."/>
            <person name="Yamada L."/>
            <person name="Wang H.G."/>
            <person name="Awazu S."/>
            <person name="Azumi K."/>
            <person name="Boore J."/>
            <person name="Branno M."/>
            <person name="Chin-Bow S."/>
            <person name="DeSantis R."/>
            <person name="Doyle S."/>
            <person name="Francino P."/>
            <person name="Keys D.N."/>
            <person name="Haga S."/>
            <person name="Hayashi H."/>
            <person name="Hino K."/>
            <person name="Imai K.S."/>
            <person name="Inaba K."/>
            <person name="Kano S."/>
            <person name="Kobayashi K."/>
            <person name="Kobayashi M."/>
            <person name="Lee B.I."/>
            <person name="Makabe K.W."/>
            <person name="Manohar C."/>
            <person name="Matassi G."/>
            <person name="Medina M."/>
            <person name="Mochizuki Y."/>
            <person name="Mount S."/>
            <person name="Morishita T."/>
            <person name="Miura S."/>
            <person name="Nakayama A."/>
            <person name="Nishizaka S."/>
            <person name="Nomoto H."/>
            <person name="Ohta F."/>
            <person name="Oishi K."/>
            <person name="Rigoutsos I."/>
            <person name="Sano M."/>
            <person name="Sasaki A."/>
            <person name="Sasakura Y."/>
            <person name="Shoguchi E."/>
            <person name="Shin-i T."/>
            <person name="Spagnuolo A."/>
            <person name="Stainier D."/>
            <person name="Suzuki M.M."/>
            <person name="Tassy O."/>
            <person name="Takatori N."/>
            <person name="Tokuoka M."/>
            <person name="Yagi K."/>
            <person name="Yoshizaki F."/>
            <person name="Wada S."/>
            <person name="Zhang C."/>
            <person name="Hyatt P.D."/>
            <person name="Larimer F."/>
            <person name="Detter C."/>
            <person name="Doggett N."/>
            <person name="Glavina T."/>
            <person name="Hawkins T."/>
            <person name="Richardson P."/>
            <person name="Lucas S."/>
            <person name="Kohara Y."/>
            <person name="Levine M."/>
            <person name="Satoh N."/>
            <person name="Rokhsar D.S."/>
        </authorList>
    </citation>
    <scope>NUCLEOTIDE SEQUENCE [LARGE SCALE GENOMIC DNA]</scope>
</reference>
<evidence type="ECO:0000313" key="2">
    <source>
        <dbReference type="Ensembl" id="ENSCINP00000033584.1"/>
    </source>
</evidence>
<sequence length="181" mass="19906">MKITCCCFTCYVGEQENNDPEERRLITEDEEEQSDATHQEPEPVTSPPEKKICEVHRSLSSVSSSGTGSQSSFASSTSSFKSTIRRGDVKQSTRKGIPSFDERQESDDIFDEGPVSPSSRSLRGIFQSGKKSQGGSSMESIEEAGVQDVQNKSESLNALQKLKRGMLERGEKVSEVEKATE</sequence>
<keyword evidence="3" id="KW-1185">Reference proteome</keyword>
<dbReference type="Proteomes" id="UP000008144">
    <property type="component" value="Chromosome 7"/>
</dbReference>
<reference evidence="2" key="2">
    <citation type="journal article" date="2008" name="Genome Biol.">
        <title>Improved genome assembly and evidence-based global gene model set for the chordate Ciona intestinalis: new insight into intron and operon populations.</title>
        <authorList>
            <person name="Satou Y."/>
            <person name="Mineta K."/>
            <person name="Ogasawara M."/>
            <person name="Sasakura Y."/>
            <person name="Shoguchi E."/>
            <person name="Ueno K."/>
            <person name="Yamada L."/>
            <person name="Matsumoto J."/>
            <person name="Wasserscheid J."/>
            <person name="Dewar K."/>
            <person name="Wiley G.B."/>
            <person name="Macmil S.L."/>
            <person name="Roe B.A."/>
            <person name="Zeller R.W."/>
            <person name="Hastings K.E."/>
            <person name="Lemaire P."/>
            <person name="Lindquist E."/>
            <person name="Endo T."/>
            <person name="Hotta K."/>
            <person name="Inaba K."/>
        </authorList>
    </citation>
    <scope>NUCLEOTIDE SEQUENCE [LARGE SCALE GENOMIC DNA]</scope>
    <source>
        <strain evidence="2">wild type</strain>
    </source>
</reference>
<name>H2XVA0_CIOIN</name>
<feature type="compositionally biased region" description="Low complexity" evidence="1">
    <location>
        <begin position="127"/>
        <end position="137"/>
    </location>
</feature>
<dbReference type="Ensembl" id="ENSCINT00000031740.1">
    <property type="protein sequence ID" value="ENSCINP00000033584.1"/>
    <property type="gene ID" value="ENSCING00000022525.1"/>
</dbReference>
<protein>
    <submittedName>
        <fullName evidence="2">Uncharacterized protein</fullName>
    </submittedName>
</protein>
<feature type="region of interest" description="Disordered" evidence="1">
    <location>
        <begin position="17"/>
        <end position="152"/>
    </location>
</feature>
<reference evidence="2" key="3">
    <citation type="submission" date="2025-08" db="UniProtKB">
        <authorList>
            <consortium name="Ensembl"/>
        </authorList>
    </citation>
    <scope>IDENTIFICATION</scope>
</reference>
<dbReference type="InParanoid" id="H2XVA0"/>
<feature type="compositionally biased region" description="Basic and acidic residues" evidence="1">
    <location>
        <begin position="48"/>
        <end position="57"/>
    </location>
</feature>